<keyword evidence="1" id="KW-0159">Chromosome partition</keyword>
<dbReference type="GO" id="GO:0003677">
    <property type="term" value="F:DNA binding"/>
    <property type="evidence" value="ECO:0007669"/>
    <property type="project" value="InterPro"/>
</dbReference>
<dbReference type="Gene3D" id="1.10.10.2830">
    <property type="match status" value="1"/>
</dbReference>
<dbReference type="Pfam" id="PF17762">
    <property type="entry name" value="HTH_ParB"/>
    <property type="match status" value="1"/>
</dbReference>
<dbReference type="Pfam" id="PF02195">
    <property type="entry name" value="ParB_N"/>
    <property type="match status" value="1"/>
</dbReference>
<dbReference type="SMART" id="SM00470">
    <property type="entry name" value="ParB"/>
    <property type="match status" value="1"/>
</dbReference>
<comment type="caution">
    <text evidence="4">The sequence shown here is derived from an EMBL/GenBank/DDBJ whole genome shotgun (WGS) entry which is preliminary data.</text>
</comment>
<dbReference type="EMBL" id="LAZR01005643">
    <property type="protein sequence ID" value="KKM98268.1"/>
    <property type="molecule type" value="Genomic_DNA"/>
</dbReference>
<dbReference type="InterPro" id="IPR041468">
    <property type="entry name" value="HTH_ParB/Spo0J"/>
</dbReference>
<feature type="compositionally biased region" description="Polar residues" evidence="2">
    <location>
        <begin position="278"/>
        <end position="292"/>
    </location>
</feature>
<dbReference type="SUPFAM" id="SSF110849">
    <property type="entry name" value="ParB/Sulfiredoxin"/>
    <property type="match status" value="1"/>
</dbReference>
<accession>A0A0F9LY43</accession>
<evidence type="ECO:0000256" key="2">
    <source>
        <dbReference type="SAM" id="MobiDB-lite"/>
    </source>
</evidence>
<dbReference type="NCBIfam" id="TIGR00180">
    <property type="entry name" value="parB_part"/>
    <property type="match status" value="1"/>
</dbReference>
<evidence type="ECO:0000313" key="4">
    <source>
        <dbReference type="EMBL" id="KKM98268.1"/>
    </source>
</evidence>
<evidence type="ECO:0000256" key="1">
    <source>
        <dbReference type="ARBA" id="ARBA00022829"/>
    </source>
</evidence>
<dbReference type="Gene3D" id="3.90.1530.30">
    <property type="match status" value="1"/>
</dbReference>
<dbReference type="PANTHER" id="PTHR33375:SF1">
    <property type="entry name" value="CHROMOSOME-PARTITIONING PROTEIN PARB-RELATED"/>
    <property type="match status" value="1"/>
</dbReference>
<dbReference type="GO" id="GO:0007059">
    <property type="term" value="P:chromosome segregation"/>
    <property type="evidence" value="ECO:0007669"/>
    <property type="project" value="UniProtKB-KW"/>
</dbReference>
<dbReference type="SUPFAM" id="SSF109709">
    <property type="entry name" value="KorB DNA-binding domain-like"/>
    <property type="match status" value="1"/>
</dbReference>
<protein>
    <recommendedName>
        <fullName evidence="3">ParB-like N-terminal domain-containing protein</fullName>
    </recommendedName>
</protein>
<evidence type="ECO:0000259" key="3">
    <source>
        <dbReference type="SMART" id="SM00470"/>
    </source>
</evidence>
<dbReference type="InterPro" id="IPR003115">
    <property type="entry name" value="ParB_N"/>
</dbReference>
<dbReference type="InterPro" id="IPR036086">
    <property type="entry name" value="ParB/Sulfiredoxin_sf"/>
</dbReference>
<organism evidence="4">
    <name type="scientific">marine sediment metagenome</name>
    <dbReference type="NCBI Taxonomy" id="412755"/>
    <lineage>
        <taxon>unclassified sequences</taxon>
        <taxon>metagenomes</taxon>
        <taxon>ecological metagenomes</taxon>
    </lineage>
</organism>
<name>A0A0F9LY43_9ZZZZ</name>
<reference evidence="4" key="1">
    <citation type="journal article" date="2015" name="Nature">
        <title>Complex archaea that bridge the gap between prokaryotes and eukaryotes.</title>
        <authorList>
            <person name="Spang A."/>
            <person name="Saw J.H."/>
            <person name="Jorgensen S.L."/>
            <person name="Zaremba-Niedzwiedzka K."/>
            <person name="Martijn J."/>
            <person name="Lind A.E."/>
            <person name="van Eijk R."/>
            <person name="Schleper C."/>
            <person name="Guy L."/>
            <person name="Ettema T.J."/>
        </authorList>
    </citation>
    <scope>NUCLEOTIDE SEQUENCE</scope>
</reference>
<dbReference type="AlphaFoldDB" id="A0A0F9LY43"/>
<gene>
    <name evidence="4" type="ORF">LCGC14_1159710</name>
</gene>
<feature type="region of interest" description="Disordered" evidence="2">
    <location>
        <begin position="270"/>
        <end position="292"/>
    </location>
</feature>
<sequence length="292" mass="32392">MANSSSTQLAGVPTGTESQLVPLGMIHVADDRNGRALLDMDHAKELAEQIRKDGLLHPITLRPRADGFELIAGRHRLEAFKLLGWTHAPSWIKDVDDYQTGVLRLSENVTRSQLSPAEEAWQLAGLLENTPGGVDELAARTGRNVNWILDRLEMADWPDSLMQAIHHGKISLAAAKSLVRIPDPELRELRIHDAARSGINARTASLWLQQALGEPPPDSEVSENWCQTPSTQNEITSFQNCFCCRRSVELEHMRPVRICVNCVRDLEEAAPSRKAQPLTPNGSQPQERSTTV</sequence>
<dbReference type="InterPro" id="IPR004437">
    <property type="entry name" value="ParB/RepB/Spo0J"/>
</dbReference>
<feature type="domain" description="ParB-like N-terminal" evidence="3">
    <location>
        <begin position="19"/>
        <end position="109"/>
    </location>
</feature>
<dbReference type="InterPro" id="IPR050336">
    <property type="entry name" value="Chromosome_partition/occlusion"/>
</dbReference>
<dbReference type="GO" id="GO:0005694">
    <property type="term" value="C:chromosome"/>
    <property type="evidence" value="ECO:0007669"/>
    <property type="project" value="TreeGrafter"/>
</dbReference>
<proteinExistence type="predicted"/>
<dbReference type="PANTHER" id="PTHR33375">
    <property type="entry name" value="CHROMOSOME-PARTITIONING PROTEIN PARB-RELATED"/>
    <property type="match status" value="1"/>
</dbReference>